<comment type="similarity">
    <text evidence="5">Belongs to the YicC/YloC family.</text>
</comment>
<organism evidence="8 9">
    <name type="scientific">Hymenobacter ginsengisoli</name>
    <dbReference type="NCBI Taxonomy" id="1051626"/>
    <lineage>
        <taxon>Bacteria</taxon>
        <taxon>Pseudomonadati</taxon>
        <taxon>Bacteroidota</taxon>
        <taxon>Cytophagia</taxon>
        <taxon>Cytophagales</taxon>
        <taxon>Hymenobacteraceae</taxon>
        <taxon>Hymenobacter</taxon>
    </lineage>
</organism>
<evidence type="ECO:0000259" key="7">
    <source>
        <dbReference type="Pfam" id="PF08340"/>
    </source>
</evidence>
<comment type="cofactor">
    <cofactor evidence="1">
        <name>a divalent metal cation</name>
        <dbReference type="ChEBI" id="CHEBI:60240"/>
    </cofactor>
</comment>
<evidence type="ECO:0000256" key="2">
    <source>
        <dbReference type="ARBA" id="ARBA00022722"/>
    </source>
</evidence>
<sequence>MLLSMTGFGQAHRDTDRYTATAELRSLNSKTLDLTLRLPRFLQAHEVEIRQQITKALLRGKVNFNFDFSRPAGTSAAPTLNREALLAAYHELQAVANSLGINAGEETLLAALRLPGVVPTAAEAAQASQAEAGADEPTWAELQPLLTEALAAMQQFRQDEGQTLQQEILGYVNTIRQQLAAVELHDPQRIAHVRQRLAAHLAELTQHEQFSETRFEQEVLYYIEKLDIAEEKVRLAAHLDYFELATRQPDEAVGKKLGFLAQEIGREINTIGSKANDATVQHLVVGMKEELEKIKEQLNNIL</sequence>
<evidence type="ECO:0000313" key="9">
    <source>
        <dbReference type="Proteomes" id="UP001501243"/>
    </source>
</evidence>
<dbReference type="NCBIfam" id="TIGR00255">
    <property type="entry name" value="YicC/YloC family endoribonuclease"/>
    <property type="match status" value="1"/>
</dbReference>
<dbReference type="Pfam" id="PF08340">
    <property type="entry name" value="YicC-like_C"/>
    <property type="match status" value="1"/>
</dbReference>
<evidence type="ECO:0000256" key="3">
    <source>
        <dbReference type="ARBA" id="ARBA00022759"/>
    </source>
</evidence>
<dbReference type="RefSeq" id="WP_208132158.1">
    <property type="nucleotide sequence ID" value="NZ_BAABGQ010000012.1"/>
</dbReference>
<dbReference type="Proteomes" id="UP001501243">
    <property type="component" value="Unassembled WGS sequence"/>
</dbReference>
<dbReference type="InterPro" id="IPR013527">
    <property type="entry name" value="YicC-like_N"/>
</dbReference>
<dbReference type="PANTHER" id="PTHR30636">
    <property type="entry name" value="UPF0701 PROTEIN YICC"/>
    <property type="match status" value="1"/>
</dbReference>
<keyword evidence="3" id="KW-0255">Endonuclease</keyword>
<reference evidence="9" key="1">
    <citation type="journal article" date="2019" name="Int. J. Syst. Evol. Microbiol.">
        <title>The Global Catalogue of Microorganisms (GCM) 10K type strain sequencing project: providing services to taxonomists for standard genome sequencing and annotation.</title>
        <authorList>
            <consortium name="The Broad Institute Genomics Platform"/>
            <consortium name="The Broad Institute Genome Sequencing Center for Infectious Disease"/>
            <person name="Wu L."/>
            <person name="Ma J."/>
        </authorList>
    </citation>
    <scope>NUCLEOTIDE SEQUENCE [LARGE SCALE GENOMIC DNA]</scope>
    <source>
        <strain evidence="9">JCM 17841</strain>
    </source>
</reference>
<accession>A0ABP8QSA3</accession>
<keyword evidence="9" id="KW-1185">Reference proteome</keyword>
<dbReference type="InterPro" id="IPR013551">
    <property type="entry name" value="YicC-like_C"/>
</dbReference>
<dbReference type="EMBL" id="BAABGQ010000012">
    <property type="protein sequence ID" value="GAA4508351.1"/>
    <property type="molecule type" value="Genomic_DNA"/>
</dbReference>
<keyword evidence="2" id="KW-0540">Nuclease</keyword>
<dbReference type="InterPro" id="IPR005229">
    <property type="entry name" value="YicC/YloC-like"/>
</dbReference>
<comment type="caution">
    <text evidence="8">The sequence shown here is derived from an EMBL/GenBank/DDBJ whole genome shotgun (WGS) entry which is preliminary data.</text>
</comment>
<name>A0ABP8QSA3_9BACT</name>
<evidence type="ECO:0000256" key="5">
    <source>
        <dbReference type="ARBA" id="ARBA00035648"/>
    </source>
</evidence>
<feature type="domain" description="Endoribonuclease YicC-like C-terminal" evidence="7">
    <location>
        <begin position="184"/>
        <end position="301"/>
    </location>
</feature>
<gene>
    <name evidence="8" type="ORF">GCM10023172_40330</name>
</gene>
<protein>
    <submittedName>
        <fullName evidence="8">YicC family protein</fullName>
    </submittedName>
</protein>
<evidence type="ECO:0000313" key="8">
    <source>
        <dbReference type="EMBL" id="GAA4508351.1"/>
    </source>
</evidence>
<dbReference type="Pfam" id="PF03755">
    <property type="entry name" value="YicC-like_N"/>
    <property type="match status" value="1"/>
</dbReference>
<feature type="domain" description="Endoribonuclease YicC-like N-terminal" evidence="6">
    <location>
        <begin position="3"/>
        <end position="165"/>
    </location>
</feature>
<evidence type="ECO:0000256" key="1">
    <source>
        <dbReference type="ARBA" id="ARBA00001968"/>
    </source>
</evidence>
<evidence type="ECO:0000259" key="6">
    <source>
        <dbReference type="Pfam" id="PF03755"/>
    </source>
</evidence>
<keyword evidence="4" id="KW-0378">Hydrolase</keyword>
<evidence type="ECO:0000256" key="4">
    <source>
        <dbReference type="ARBA" id="ARBA00022801"/>
    </source>
</evidence>
<proteinExistence type="inferred from homology"/>
<dbReference type="PANTHER" id="PTHR30636:SF3">
    <property type="entry name" value="UPF0701 PROTEIN YICC"/>
    <property type="match status" value="1"/>
</dbReference>